<keyword evidence="2 4" id="KW-0863">Zinc-finger</keyword>
<dbReference type="EMBL" id="JAWDGP010003890">
    <property type="protein sequence ID" value="KAK3769793.1"/>
    <property type="molecule type" value="Genomic_DNA"/>
</dbReference>
<evidence type="ECO:0000256" key="3">
    <source>
        <dbReference type="ARBA" id="ARBA00022833"/>
    </source>
</evidence>
<reference evidence="7" key="1">
    <citation type="journal article" date="2023" name="G3 (Bethesda)">
        <title>A reference genome for the long-term kleptoplast-retaining sea slug Elysia crispata morphotype clarki.</title>
        <authorList>
            <person name="Eastman K.E."/>
            <person name="Pendleton A.L."/>
            <person name="Shaikh M.A."/>
            <person name="Suttiyut T."/>
            <person name="Ogas R."/>
            <person name="Tomko P."/>
            <person name="Gavelis G."/>
            <person name="Widhalm J.R."/>
            <person name="Wisecaver J.H."/>
        </authorList>
    </citation>
    <scope>NUCLEOTIDE SEQUENCE</scope>
    <source>
        <strain evidence="7">ECLA1</strain>
    </source>
</reference>
<evidence type="ECO:0000256" key="1">
    <source>
        <dbReference type="ARBA" id="ARBA00022723"/>
    </source>
</evidence>
<dbReference type="AlphaFoldDB" id="A0AAE0ZHY2"/>
<dbReference type="InterPro" id="IPR013083">
    <property type="entry name" value="Znf_RING/FYVE/PHD"/>
</dbReference>
<dbReference type="InterPro" id="IPR001841">
    <property type="entry name" value="Znf_RING"/>
</dbReference>
<feature type="compositionally biased region" description="Low complexity" evidence="5">
    <location>
        <begin position="64"/>
        <end position="125"/>
    </location>
</feature>
<dbReference type="InterPro" id="IPR017907">
    <property type="entry name" value="Znf_RING_CS"/>
</dbReference>
<feature type="compositionally biased region" description="Polar residues" evidence="5">
    <location>
        <begin position="47"/>
        <end position="58"/>
    </location>
</feature>
<feature type="compositionally biased region" description="Low complexity" evidence="5">
    <location>
        <begin position="29"/>
        <end position="46"/>
    </location>
</feature>
<protein>
    <recommendedName>
        <fullName evidence="6">RING-type domain-containing protein</fullName>
    </recommendedName>
</protein>
<dbReference type="SUPFAM" id="SSF57850">
    <property type="entry name" value="RING/U-box"/>
    <property type="match status" value="1"/>
</dbReference>
<feature type="region of interest" description="Disordered" evidence="5">
    <location>
        <begin position="192"/>
        <end position="249"/>
    </location>
</feature>
<keyword evidence="3" id="KW-0862">Zinc</keyword>
<evidence type="ECO:0000259" key="6">
    <source>
        <dbReference type="PROSITE" id="PS50089"/>
    </source>
</evidence>
<feature type="region of interest" description="Disordered" evidence="5">
    <location>
        <begin position="29"/>
        <end position="138"/>
    </location>
</feature>
<dbReference type="PROSITE" id="PS50089">
    <property type="entry name" value="ZF_RING_2"/>
    <property type="match status" value="1"/>
</dbReference>
<dbReference type="PROSITE" id="PS00518">
    <property type="entry name" value="ZF_RING_1"/>
    <property type="match status" value="1"/>
</dbReference>
<dbReference type="Gene3D" id="3.30.40.10">
    <property type="entry name" value="Zinc/RING finger domain, C3HC4 (zinc finger)"/>
    <property type="match status" value="1"/>
</dbReference>
<evidence type="ECO:0000313" key="7">
    <source>
        <dbReference type="EMBL" id="KAK3769793.1"/>
    </source>
</evidence>
<proteinExistence type="predicted"/>
<evidence type="ECO:0000256" key="2">
    <source>
        <dbReference type="ARBA" id="ARBA00022771"/>
    </source>
</evidence>
<dbReference type="GO" id="GO:0008270">
    <property type="term" value="F:zinc ion binding"/>
    <property type="evidence" value="ECO:0007669"/>
    <property type="project" value="UniProtKB-KW"/>
</dbReference>
<dbReference type="InterPro" id="IPR018957">
    <property type="entry name" value="Znf_C3HC4_RING-type"/>
</dbReference>
<gene>
    <name evidence="7" type="ORF">RRG08_046898</name>
</gene>
<comment type="caution">
    <text evidence="7">The sequence shown here is derived from an EMBL/GenBank/DDBJ whole genome shotgun (WGS) entry which is preliminary data.</text>
</comment>
<evidence type="ECO:0000313" key="8">
    <source>
        <dbReference type="Proteomes" id="UP001283361"/>
    </source>
</evidence>
<accession>A0AAE0ZHY2</accession>
<name>A0AAE0ZHY2_9GAST</name>
<keyword evidence="8" id="KW-1185">Reference proteome</keyword>
<keyword evidence="1" id="KW-0479">Metal-binding</keyword>
<evidence type="ECO:0000256" key="5">
    <source>
        <dbReference type="SAM" id="MobiDB-lite"/>
    </source>
</evidence>
<dbReference type="Proteomes" id="UP001283361">
    <property type="component" value="Unassembled WGS sequence"/>
</dbReference>
<organism evidence="7 8">
    <name type="scientific">Elysia crispata</name>
    <name type="common">lettuce slug</name>
    <dbReference type="NCBI Taxonomy" id="231223"/>
    <lineage>
        <taxon>Eukaryota</taxon>
        <taxon>Metazoa</taxon>
        <taxon>Spiralia</taxon>
        <taxon>Lophotrochozoa</taxon>
        <taxon>Mollusca</taxon>
        <taxon>Gastropoda</taxon>
        <taxon>Heterobranchia</taxon>
        <taxon>Euthyneura</taxon>
        <taxon>Panpulmonata</taxon>
        <taxon>Sacoglossa</taxon>
        <taxon>Placobranchoidea</taxon>
        <taxon>Plakobranchidae</taxon>
        <taxon>Elysia</taxon>
    </lineage>
</organism>
<feature type="compositionally biased region" description="Pro residues" evidence="5">
    <location>
        <begin position="126"/>
        <end position="135"/>
    </location>
</feature>
<feature type="domain" description="RING-type" evidence="6">
    <location>
        <begin position="155"/>
        <end position="184"/>
    </location>
</feature>
<feature type="compositionally biased region" description="Low complexity" evidence="5">
    <location>
        <begin position="211"/>
        <end position="226"/>
    </location>
</feature>
<sequence length="467" mass="52244">MATTNKLRLYDINANKRDDHGAYSSFNYDNKYTNTNNNHNNNNNNNSIRRYSNSSDHPSTFYRPSSMSSIPSPTITAPLSLETPPSLNLTSPSPSSSALNSPRSPTGLSSPRSPMSLSSPRSPYLKSPPPSPFGPPVAVETRQDIEYTRAPDMFPCGHVLCHNCVRKFMRLRHRSGYSRCPVCHRRVDDDAPLQAMGIPTGGGGSTDSRSESTSSSASSSFYEDSGPASPTSFPSHAHEPEPSDPTPISLLNNFDEIVKKFNGIQLSLRRLKNECVQSKSMGMTFTNTQCHLCNENHGTLRVVQEYNNLAVRHERPHQWSNYFYRLQHGKVITEFYSQVNSSCICVPCTYKELKLQNVPGLAPLPDVNPQQNTEICLAEVGKIVARNAAPIMALQGKNVIEIDHTIRIRERADNFNFADTTQQIERMVKQQEESLIKMASKQIRDTGRLYHVRESNAVEFDMDETEV</sequence>
<dbReference type="Pfam" id="PF00097">
    <property type="entry name" value="zf-C3HC4"/>
    <property type="match status" value="1"/>
</dbReference>
<evidence type="ECO:0000256" key="4">
    <source>
        <dbReference type="PROSITE-ProRule" id="PRU00175"/>
    </source>
</evidence>